<dbReference type="PANTHER" id="PTHR43861">
    <property type="entry name" value="TRANS-ACONITATE 2-METHYLTRANSFERASE-RELATED"/>
    <property type="match status" value="1"/>
</dbReference>
<dbReference type="EMBL" id="CP031555">
    <property type="protein sequence ID" value="AXO13647.1"/>
    <property type="molecule type" value="Genomic_DNA"/>
</dbReference>
<evidence type="ECO:0000259" key="1">
    <source>
        <dbReference type="Pfam" id="PF13847"/>
    </source>
</evidence>
<dbReference type="CDD" id="cd02440">
    <property type="entry name" value="AdoMet_MTases"/>
    <property type="match status" value="1"/>
</dbReference>
<name>A0ABN5NDC3_9PROT</name>
<proteinExistence type="predicted"/>
<reference evidence="2 3" key="1">
    <citation type="submission" date="2018-08" db="EMBL/GenBank/DDBJ databases">
        <title>Complete genome sequence of type strain Thalassospira indica MCCC 1A01103T, isolated from isolated from deep seawater of the Indian Ocean.</title>
        <authorList>
            <person name="Liu Y."/>
        </authorList>
    </citation>
    <scope>NUCLEOTIDE SEQUENCE [LARGE SCALE GENOMIC DNA]</scope>
    <source>
        <strain evidence="2 3">PB8BT</strain>
    </source>
</reference>
<evidence type="ECO:0000313" key="3">
    <source>
        <dbReference type="Proteomes" id="UP000256971"/>
    </source>
</evidence>
<feature type="domain" description="Methyltransferase" evidence="1">
    <location>
        <begin position="65"/>
        <end position="157"/>
    </location>
</feature>
<protein>
    <submittedName>
        <fullName evidence="2">Class I SAM-dependent methyltransferase</fullName>
    </submittedName>
</protein>
<dbReference type="InterPro" id="IPR025714">
    <property type="entry name" value="Methyltranfer_dom"/>
</dbReference>
<dbReference type="Proteomes" id="UP000256971">
    <property type="component" value="Chromosome"/>
</dbReference>
<keyword evidence="2" id="KW-0808">Transferase</keyword>
<dbReference type="Gene3D" id="3.40.50.150">
    <property type="entry name" value="Vaccinia Virus protein VP39"/>
    <property type="match status" value="1"/>
</dbReference>
<dbReference type="InterPro" id="IPR029063">
    <property type="entry name" value="SAM-dependent_MTases_sf"/>
</dbReference>
<gene>
    <name evidence="2" type="ORF">DY252_04990</name>
</gene>
<keyword evidence="2" id="KW-0489">Methyltransferase</keyword>
<evidence type="ECO:0000313" key="2">
    <source>
        <dbReference type="EMBL" id="AXO13647.1"/>
    </source>
</evidence>
<dbReference type="GO" id="GO:0032259">
    <property type="term" value="P:methylation"/>
    <property type="evidence" value="ECO:0007669"/>
    <property type="project" value="UniProtKB-KW"/>
</dbReference>
<dbReference type="GO" id="GO:0008168">
    <property type="term" value="F:methyltransferase activity"/>
    <property type="evidence" value="ECO:0007669"/>
    <property type="project" value="UniProtKB-KW"/>
</dbReference>
<dbReference type="Pfam" id="PF13847">
    <property type="entry name" value="Methyltransf_31"/>
    <property type="match status" value="1"/>
</dbReference>
<accession>A0ABN5NDC3</accession>
<sequence>MVANFSNFYEVSILNSYGQGANLNLNDPRSTGYSKNYHDRQLQTPYQSTIDFVDWLEQIGVIGDAEKRICDIGCGKGANLHYLSKRFPSHTFTGVDIDEQLISEGRKLLGDHNLTNCKLVTGDIHDLKSQFKQNEFDGVISFQTLSWLPGYEAAIDSISLISPSWIAITSLFYDGPVETRTVIEQFDSSDKIEANLFYNTYSLPKFKKYLFKKGYTQFKSMRFEIPFDLPRNSDGRMQTYTEKTVDGRRLQVSGPLLMNWHFIFAAKENFDVY</sequence>
<keyword evidence="3" id="KW-1185">Reference proteome</keyword>
<organism evidence="2 3">
    <name type="scientific">Thalassospira indica</name>
    <dbReference type="NCBI Taxonomy" id="1891279"/>
    <lineage>
        <taxon>Bacteria</taxon>
        <taxon>Pseudomonadati</taxon>
        <taxon>Pseudomonadota</taxon>
        <taxon>Alphaproteobacteria</taxon>
        <taxon>Rhodospirillales</taxon>
        <taxon>Thalassospiraceae</taxon>
        <taxon>Thalassospira</taxon>
    </lineage>
</organism>
<dbReference type="SUPFAM" id="SSF53335">
    <property type="entry name" value="S-adenosyl-L-methionine-dependent methyltransferases"/>
    <property type="match status" value="1"/>
</dbReference>